<dbReference type="PROSITE" id="PS50928">
    <property type="entry name" value="ABC_TM1"/>
    <property type="match status" value="2"/>
</dbReference>
<keyword evidence="3" id="KW-1003">Cell membrane</keyword>
<evidence type="ECO:0000256" key="2">
    <source>
        <dbReference type="ARBA" id="ARBA00022448"/>
    </source>
</evidence>
<dbReference type="InterPro" id="IPR000515">
    <property type="entry name" value="MetI-like"/>
</dbReference>
<comment type="similarity">
    <text evidence="8">Belongs to the binding-protein-dependent transport system permease family.</text>
</comment>
<feature type="transmembrane region" description="Helical" evidence="8">
    <location>
        <begin position="456"/>
        <end position="480"/>
    </location>
</feature>
<comment type="subcellular location">
    <subcellularLocation>
        <location evidence="1">Cell inner membrane</location>
        <topology evidence="1">Multi-pass membrane protein</topology>
    </subcellularLocation>
    <subcellularLocation>
        <location evidence="8">Cell membrane</location>
        <topology evidence="8">Multi-pass membrane protein</topology>
    </subcellularLocation>
</comment>
<feature type="transmembrane region" description="Helical" evidence="8">
    <location>
        <begin position="251"/>
        <end position="273"/>
    </location>
</feature>
<sequence>MHVQQGHGTASVTQAQLSAASLLHDPVGRAPLRLRPQRRLFSPVVMAALLVSLVSLVPLGFVMWVAVDAGWDTVVRLVFRARVGEFLLNTLLLELLAVPLCIALAVTLAWITERSDLPGTALWRAVAVAPLAIPAFVHSYGWISAVPSLHGLPGAVLVSVLAYSPFLYLPVAAQLRRLDPALENAAASLGKTPAAIFALVVLPQLRLAICGGALLVGLHLLAEYGLFAMIRFDTFATAIVDQFQSSYNSPVANLLGGVLVLCCIGLLALEAIIRGRERYARVGSGAAKTASRHRLGRGMPMALGFVILFAALALGVPLLTVVRWLWSGGLAVWPVAEVGTAFGQTLALAFGGGILAAVIAAPAAWLAVRAPGRLQRVIEACHFYVGSLPGVVVALALVTITVRIMLPLYQTYATLLIAYVLLFLPRAVTALRASLAQAPVELEWAAMALGRSPWQTIWQVTARLAAPGIAAGIALVALGITNELTATLMLSPNGTRTLATQFWIKTSELDYAAAAPYALMMIVLSLPLSLLLYTRAQRASVR</sequence>
<name>A0ABS5RWZ2_9HYPH</name>
<feature type="transmembrane region" description="Helical" evidence="8">
    <location>
        <begin position="412"/>
        <end position="435"/>
    </location>
</feature>
<dbReference type="CDD" id="cd06261">
    <property type="entry name" value="TM_PBP2"/>
    <property type="match status" value="2"/>
</dbReference>
<evidence type="ECO:0000256" key="8">
    <source>
        <dbReference type="RuleBase" id="RU363032"/>
    </source>
</evidence>
<dbReference type="EMBL" id="JAFMNX010000003">
    <property type="protein sequence ID" value="MBS9721575.1"/>
    <property type="molecule type" value="Genomic_DNA"/>
</dbReference>
<feature type="transmembrane region" description="Helical" evidence="8">
    <location>
        <begin position="346"/>
        <end position="368"/>
    </location>
</feature>
<keyword evidence="4" id="KW-0997">Cell inner membrane</keyword>
<evidence type="ECO:0000256" key="5">
    <source>
        <dbReference type="ARBA" id="ARBA00022692"/>
    </source>
</evidence>
<evidence type="ECO:0000259" key="9">
    <source>
        <dbReference type="PROSITE" id="PS50928"/>
    </source>
</evidence>
<dbReference type="Proteomes" id="UP001297272">
    <property type="component" value="Unassembled WGS sequence"/>
</dbReference>
<feature type="transmembrane region" description="Helical" evidence="8">
    <location>
        <begin position="302"/>
        <end position="326"/>
    </location>
</feature>
<keyword evidence="6 8" id="KW-1133">Transmembrane helix</keyword>
<accession>A0ABS5RWZ2</accession>
<dbReference type="InterPro" id="IPR035906">
    <property type="entry name" value="MetI-like_sf"/>
</dbReference>
<feature type="transmembrane region" description="Helical" evidence="8">
    <location>
        <begin position="86"/>
        <end position="110"/>
    </location>
</feature>
<evidence type="ECO:0000313" key="11">
    <source>
        <dbReference type="Proteomes" id="UP001297272"/>
    </source>
</evidence>
<evidence type="ECO:0000256" key="3">
    <source>
        <dbReference type="ARBA" id="ARBA00022475"/>
    </source>
</evidence>
<evidence type="ECO:0000256" key="6">
    <source>
        <dbReference type="ARBA" id="ARBA00022989"/>
    </source>
</evidence>
<keyword evidence="2 8" id="KW-0813">Transport</keyword>
<dbReference type="SUPFAM" id="SSF161098">
    <property type="entry name" value="MetI-like"/>
    <property type="match status" value="2"/>
</dbReference>
<dbReference type="PANTHER" id="PTHR43357">
    <property type="entry name" value="INNER MEMBRANE ABC TRANSPORTER PERMEASE PROTEIN YDCV"/>
    <property type="match status" value="1"/>
</dbReference>
<feature type="domain" description="ABC transmembrane type-1" evidence="9">
    <location>
        <begin position="87"/>
        <end position="270"/>
    </location>
</feature>
<comment type="caution">
    <text evidence="10">The sequence shown here is derived from an EMBL/GenBank/DDBJ whole genome shotgun (WGS) entry which is preliminary data.</text>
</comment>
<evidence type="ECO:0000256" key="1">
    <source>
        <dbReference type="ARBA" id="ARBA00004429"/>
    </source>
</evidence>
<reference evidence="10 11" key="1">
    <citation type="submission" date="2021-03" db="EMBL/GenBank/DDBJ databases">
        <title>Tianweitania aestuarii sp. nov., isolated from a tidal flat.</title>
        <authorList>
            <person name="Park S."/>
            <person name="Yoon J.-H."/>
        </authorList>
    </citation>
    <scope>NUCLEOTIDE SEQUENCE [LARGE SCALE GENOMIC DNA]</scope>
    <source>
        <strain evidence="10 11">BSSL-BM11</strain>
    </source>
</reference>
<feature type="transmembrane region" description="Helical" evidence="8">
    <location>
        <begin position="155"/>
        <end position="173"/>
    </location>
</feature>
<dbReference type="PANTHER" id="PTHR43357:SF3">
    <property type="entry name" value="FE(3+)-TRANSPORT SYSTEM PERMEASE PROTEIN FBPB 2"/>
    <property type="match status" value="1"/>
</dbReference>
<feature type="transmembrane region" description="Helical" evidence="8">
    <location>
        <begin position="40"/>
        <end position="66"/>
    </location>
</feature>
<evidence type="ECO:0000256" key="7">
    <source>
        <dbReference type="ARBA" id="ARBA00023136"/>
    </source>
</evidence>
<feature type="transmembrane region" description="Helical" evidence="8">
    <location>
        <begin position="511"/>
        <end position="533"/>
    </location>
</feature>
<keyword evidence="5 8" id="KW-0812">Transmembrane</keyword>
<gene>
    <name evidence="10" type="ORF">JYU29_12865</name>
</gene>
<evidence type="ECO:0000313" key="10">
    <source>
        <dbReference type="EMBL" id="MBS9721575.1"/>
    </source>
</evidence>
<keyword evidence="7 8" id="KW-0472">Membrane</keyword>
<keyword evidence="11" id="KW-1185">Reference proteome</keyword>
<feature type="transmembrane region" description="Helical" evidence="8">
    <location>
        <begin position="380"/>
        <end position="406"/>
    </location>
</feature>
<dbReference type="Gene3D" id="1.10.3720.10">
    <property type="entry name" value="MetI-like"/>
    <property type="match status" value="2"/>
</dbReference>
<evidence type="ECO:0000256" key="4">
    <source>
        <dbReference type="ARBA" id="ARBA00022519"/>
    </source>
</evidence>
<feature type="transmembrane region" description="Helical" evidence="8">
    <location>
        <begin position="194"/>
        <end position="222"/>
    </location>
</feature>
<dbReference type="Pfam" id="PF00528">
    <property type="entry name" value="BPD_transp_1"/>
    <property type="match status" value="1"/>
</dbReference>
<organism evidence="10 11">
    <name type="scientific">Tianweitania aestuarii</name>
    <dbReference type="NCBI Taxonomy" id="2814886"/>
    <lineage>
        <taxon>Bacteria</taxon>
        <taxon>Pseudomonadati</taxon>
        <taxon>Pseudomonadota</taxon>
        <taxon>Alphaproteobacteria</taxon>
        <taxon>Hyphomicrobiales</taxon>
        <taxon>Phyllobacteriaceae</taxon>
        <taxon>Tianweitania</taxon>
    </lineage>
</organism>
<feature type="transmembrane region" description="Helical" evidence="8">
    <location>
        <begin position="122"/>
        <end position="143"/>
    </location>
</feature>
<protein>
    <submittedName>
        <fullName evidence="10">Iron ABC transporter permease</fullName>
    </submittedName>
</protein>
<proteinExistence type="inferred from homology"/>
<feature type="domain" description="ABC transmembrane type-1" evidence="9">
    <location>
        <begin position="342"/>
        <end position="532"/>
    </location>
</feature>